<dbReference type="InterPro" id="IPR005901">
    <property type="entry name" value="GLPGLI"/>
</dbReference>
<proteinExistence type="predicted"/>
<keyword evidence="2" id="KW-1185">Reference proteome</keyword>
<dbReference type="Proteomes" id="UP000552241">
    <property type="component" value="Unassembled WGS sequence"/>
</dbReference>
<evidence type="ECO:0000313" key="1">
    <source>
        <dbReference type="EMBL" id="MBA5629326.1"/>
    </source>
</evidence>
<protein>
    <submittedName>
        <fullName evidence="1">GLPGLI family protein</fullName>
    </submittedName>
</protein>
<gene>
    <name evidence="1" type="ORF">HU137_06015</name>
</gene>
<dbReference type="AlphaFoldDB" id="A0A838ZNN1"/>
<reference evidence="1 2" key="1">
    <citation type="submission" date="2020-07" db="EMBL/GenBank/DDBJ databases">
        <title>Moheibacter lacus sp. nov., a member of the family Flavobacteriaceae isolated from freshwater lake sediment.</title>
        <authorList>
            <person name="Liu Y."/>
        </authorList>
    </citation>
    <scope>NUCLEOTIDE SEQUENCE [LARGE SCALE GENOMIC DNA]</scope>
    <source>
        <strain evidence="1 2">BDHS18</strain>
    </source>
</reference>
<dbReference type="NCBIfam" id="TIGR01200">
    <property type="entry name" value="GLPGLI"/>
    <property type="match status" value="1"/>
</dbReference>
<evidence type="ECO:0000313" key="2">
    <source>
        <dbReference type="Proteomes" id="UP000552241"/>
    </source>
</evidence>
<dbReference type="EMBL" id="JACDZE010000001">
    <property type="protein sequence ID" value="MBA5629326.1"/>
    <property type="molecule type" value="Genomic_DNA"/>
</dbReference>
<accession>A0A838ZNN1</accession>
<dbReference type="RefSeq" id="WP_182042885.1">
    <property type="nucleotide sequence ID" value="NZ_JACDZE010000001.1"/>
</dbReference>
<organism evidence="1 2">
    <name type="scientific">Moheibacter lacus</name>
    <dbReference type="NCBI Taxonomy" id="2745851"/>
    <lineage>
        <taxon>Bacteria</taxon>
        <taxon>Pseudomonadati</taxon>
        <taxon>Bacteroidota</taxon>
        <taxon>Flavobacteriia</taxon>
        <taxon>Flavobacteriales</taxon>
        <taxon>Weeksellaceae</taxon>
        <taxon>Moheibacter</taxon>
    </lineage>
</organism>
<name>A0A838ZNN1_9FLAO</name>
<sequence length="241" mass="28914">MYVIEALLIFFNFWFPQLEKELYKVDYHYTQSLEIDENTRRSYPPEILQQIKDASNVTYAFSLYTNSSESVFKLLPKLINSQNVLAIEIEPDLKWAYKNLKENYTVNLIQFDKNYFVRDSLQKLIWRKTNEQKELLGYQTQKYFYEDENQFIEIWCAIEIHIPNGPLNYSGNENLILEAKISTKKGAKHFHHYTATEINDEIEFDFKKEKPKKVMSRERFDTLFSDYKKKIEAMNSEIDTE</sequence>
<comment type="caution">
    <text evidence="1">The sequence shown here is derived from an EMBL/GenBank/DDBJ whole genome shotgun (WGS) entry which is preliminary data.</text>
</comment>